<evidence type="ECO:0000313" key="4">
    <source>
        <dbReference type="EMBL" id="RLN52067.1"/>
    </source>
</evidence>
<dbReference type="Pfam" id="PF03665">
    <property type="entry name" value="UPF0172"/>
    <property type="match status" value="1"/>
</dbReference>
<dbReference type="PANTHER" id="PTHR12941">
    <property type="entry name" value="ER MEMBRANE PROTEIN COMPLEX"/>
    <property type="match status" value="1"/>
</dbReference>
<evidence type="ECO:0000259" key="3">
    <source>
        <dbReference type="PROSITE" id="PS50249"/>
    </source>
</evidence>
<evidence type="ECO:0000313" key="7">
    <source>
        <dbReference type="Proteomes" id="UP000284657"/>
    </source>
</evidence>
<organism evidence="4 6">
    <name type="scientific">Phytophthora kernoviae</name>
    <dbReference type="NCBI Taxonomy" id="325452"/>
    <lineage>
        <taxon>Eukaryota</taxon>
        <taxon>Sar</taxon>
        <taxon>Stramenopiles</taxon>
        <taxon>Oomycota</taxon>
        <taxon>Peronosporomycetes</taxon>
        <taxon>Peronosporales</taxon>
        <taxon>Peronosporaceae</taxon>
        <taxon>Phytophthora</taxon>
    </lineage>
</organism>
<sequence>MGDYAVTTPAYVKMLLHAAKRPANSVCGLLLGQEQGQGFSITDVVPLFHHEAPLAPLLEVGCSMADVWSQQTSKKIVGFYYAGSGSTQAEGGSGISHFAEKVADKVEANCSRSCVLVVDNQQLNNETKTGLQLLLKDVKRGWMRVENRLQVANGATKVLSSGLQQGIERDIVDFEDHLEDTAKDWRNPHVVSLLKLNEPPLRVLRRRVLRTQELVERLKAAATELETVDKRLYDLGAYYKQQSEEENAARKVEISRLRVQRERKVFACEALKTELETMNATSGLFPEQELAEIRRFLARVKKKKAYRKRVKSQRRAERSIRRAVGLQQSEELLSATEDKAQENIQDVCEKSANDHADREEKITTEPDEQSATNLSAPVQSAATSFLDPETLTINALISVRRVWDSFIVYPQTPGASTIPPRAHMFWLLVILLDCDQGNIVLRVVIGEKLKLDRGAIPVPRVVGRKIPRDNVFARL</sequence>
<feature type="region of interest" description="Disordered" evidence="2">
    <location>
        <begin position="351"/>
        <end position="375"/>
    </location>
</feature>
<feature type="compositionally biased region" description="Basic and acidic residues" evidence="2">
    <location>
        <begin position="351"/>
        <end position="364"/>
    </location>
</feature>
<name>A0A3F2RBZ6_9STRA</name>
<gene>
    <name evidence="5" type="ORF">BBJ29_008759</name>
    <name evidence="4" type="ORF">BBP00_00009732</name>
</gene>
<dbReference type="Gene3D" id="3.40.140.10">
    <property type="entry name" value="Cytidine Deaminase, domain 2"/>
    <property type="match status" value="1"/>
</dbReference>
<dbReference type="GO" id="GO:0072546">
    <property type="term" value="C:EMC complex"/>
    <property type="evidence" value="ECO:0007669"/>
    <property type="project" value="InterPro"/>
</dbReference>
<dbReference type="InterPro" id="IPR037518">
    <property type="entry name" value="MPN"/>
</dbReference>
<evidence type="ECO:0000256" key="1">
    <source>
        <dbReference type="ARBA" id="ARBA00007461"/>
    </source>
</evidence>
<feature type="domain" description="MPN" evidence="3">
    <location>
        <begin position="4"/>
        <end position="137"/>
    </location>
</feature>
<dbReference type="Proteomes" id="UP000284657">
    <property type="component" value="Unassembled WGS sequence"/>
</dbReference>
<comment type="caution">
    <text evidence="4">The sequence shown here is derived from an EMBL/GenBank/DDBJ whole genome shotgun (WGS) entry which is preliminary data.</text>
</comment>
<dbReference type="OrthoDB" id="194468at2759"/>
<dbReference type="PROSITE" id="PS50249">
    <property type="entry name" value="MPN"/>
    <property type="match status" value="1"/>
</dbReference>
<evidence type="ECO:0000256" key="2">
    <source>
        <dbReference type="SAM" id="MobiDB-lite"/>
    </source>
</evidence>
<proteinExistence type="inferred from homology"/>
<evidence type="ECO:0000313" key="6">
    <source>
        <dbReference type="Proteomes" id="UP000277300"/>
    </source>
</evidence>
<accession>A0A3F2RBZ6</accession>
<dbReference type="AlphaFoldDB" id="A0A3F2RBZ6"/>
<dbReference type="EMBL" id="MBAD02000868">
    <property type="protein sequence ID" value="RLN61846.1"/>
    <property type="molecule type" value="Genomic_DNA"/>
</dbReference>
<dbReference type="CDD" id="cd08060">
    <property type="entry name" value="MPN_UPF0172"/>
    <property type="match status" value="1"/>
</dbReference>
<protein>
    <recommendedName>
        <fullName evidence="3">MPN domain-containing protein</fullName>
    </recommendedName>
</protein>
<evidence type="ECO:0000313" key="5">
    <source>
        <dbReference type="EMBL" id="RLN61846.1"/>
    </source>
</evidence>
<dbReference type="InterPro" id="IPR005366">
    <property type="entry name" value="EMC8/9"/>
</dbReference>
<reference evidence="6 7" key="1">
    <citation type="submission" date="2018-07" db="EMBL/GenBank/DDBJ databases">
        <title>Genome sequencing of oomycete isolates from Chile give support for New Zealand origin for Phytophthora kernoviae and make available the first Nothophytophthora sp. genome.</title>
        <authorList>
            <person name="Studholme D.J."/>
            <person name="Sanfuentes E."/>
            <person name="Panda P."/>
            <person name="Hill R."/>
            <person name="Sambles C."/>
            <person name="Grant M."/>
            <person name="Williams N.M."/>
            <person name="Mcdougal R.L."/>
        </authorList>
    </citation>
    <scope>NUCLEOTIDE SEQUENCE [LARGE SCALE GENOMIC DNA]</scope>
    <source>
        <strain evidence="4">Chile6</strain>
        <strain evidence="5">Chile7</strain>
    </source>
</reference>
<dbReference type="Proteomes" id="UP000277300">
    <property type="component" value="Unassembled WGS sequence"/>
</dbReference>
<dbReference type="EMBL" id="MBDO02000819">
    <property type="protein sequence ID" value="RLN52067.1"/>
    <property type="molecule type" value="Genomic_DNA"/>
</dbReference>
<dbReference type="PANTHER" id="PTHR12941:SF10">
    <property type="entry name" value="ER MEMBRANE PROTEIN COMPLEX SUBUNIT 8_9 HOMOLOG"/>
    <property type="match status" value="1"/>
</dbReference>
<comment type="similarity">
    <text evidence="1">Belongs to the EMC8/EMC9 family.</text>
</comment>